<dbReference type="PROSITE" id="PS51464">
    <property type="entry name" value="SIS"/>
    <property type="match status" value="1"/>
</dbReference>
<name>A0A175VJN0_AEREN</name>
<dbReference type="Proteomes" id="UP000078435">
    <property type="component" value="Unassembled WGS sequence"/>
</dbReference>
<dbReference type="InterPro" id="IPR035472">
    <property type="entry name" value="RpiR-like_SIS"/>
</dbReference>
<dbReference type="Pfam" id="PF13580">
    <property type="entry name" value="SIS_2"/>
    <property type="match status" value="1"/>
</dbReference>
<dbReference type="SUPFAM" id="SSF53697">
    <property type="entry name" value="SIS domain"/>
    <property type="match status" value="1"/>
</dbReference>
<reference evidence="2 3" key="1">
    <citation type="submission" date="2016-02" db="EMBL/GenBank/DDBJ databases">
        <title>Draft genome sequence of Aeromonas trota strain 1999lcr isolated from cerebrospinal fluid (CSF).</title>
        <authorList>
            <person name="Dallagassa C.B."/>
            <person name="Prediger K.C."/>
            <person name="Weiss V.A."/>
            <person name="Assis F.E."/>
            <person name="Baura V."/>
            <person name="Cruz L.M."/>
            <person name="Souza E.M."/>
            <person name="Pedrosa F.O."/>
            <person name="Fadel-Picheth C.M."/>
        </authorList>
    </citation>
    <scope>NUCLEOTIDE SEQUENCE [LARGE SCALE GENOMIC DNA]</scope>
    <source>
        <strain evidence="2 3">1999lcr</strain>
    </source>
</reference>
<dbReference type="OrthoDB" id="9813831at2"/>
<dbReference type="InterPro" id="IPR046348">
    <property type="entry name" value="SIS_dom_sf"/>
</dbReference>
<dbReference type="InterPro" id="IPR050099">
    <property type="entry name" value="SIS_GmhA/DiaA_subfam"/>
</dbReference>
<evidence type="ECO:0000313" key="3">
    <source>
        <dbReference type="Proteomes" id="UP000078435"/>
    </source>
</evidence>
<dbReference type="InterPro" id="IPR001347">
    <property type="entry name" value="SIS_dom"/>
</dbReference>
<dbReference type="EMBL" id="JMGO02000003">
    <property type="protein sequence ID" value="KXU80667.1"/>
    <property type="molecule type" value="Genomic_DNA"/>
</dbReference>
<dbReference type="PANTHER" id="PTHR30390">
    <property type="entry name" value="SEDOHEPTULOSE 7-PHOSPHATE ISOMERASE / DNAA INITIATOR-ASSOCIATING FACTOR FOR REPLICATION INITIATION"/>
    <property type="match status" value="1"/>
</dbReference>
<evidence type="ECO:0000259" key="1">
    <source>
        <dbReference type="PROSITE" id="PS51464"/>
    </source>
</evidence>
<protein>
    <recommendedName>
        <fullName evidence="1">SIS domain-containing protein</fullName>
    </recommendedName>
</protein>
<dbReference type="PANTHER" id="PTHR30390:SF7">
    <property type="entry name" value="PHOSPHOHEPTOSE ISOMERASE"/>
    <property type="match status" value="1"/>
</dbReference>
<accession>A0A175VJN0</accession>
<dbReference type="RefSeq" id="WP_061475794.1">
    <property type="nucleotide sequence ID" value="NZ_AP027939.1"/>
</dbReference>
<organism evidence="2 3">
    <name type="scientific">Aeromonas enteropelogenes</name>
    <name type="common">Aeromonas trota</name>
    <dbReference type="NCBI Taxonomy" id="29489"/>
    <lineage>
        <taxon>Bacteria</taxon>
        <taxon>Pseudomonadati</taxon>
        <taxon>Pseudomonadota</taxon>
        <taxon>Gammaproteobacteria</taxon>
        <taxon>Aeromonadales</taxon>
        <taxon>Aeromonadaceae</taxon>
        <taxon>Aeromonas</taxon>
    </lineage>
</organism>
<dbReference type="CDD" id="cd05013">
    <property type="entry name" value="SIS_RpiR"/>
    <property type="match status" value="1"/>
</dbReference>
<proteinExistence type="predicted"/>
<dbReference type="GO" id="GO:0097367">
    <property type="term" value="F:carbohydrate derivative binding"/>
    <property type="evidence" value="ECO:0007669"/>
    <property type="project" value="InterPro"/>
</dbReference>
<gene>
    <name evidence="2" type="ORF">LCR_11295</name>
</gene>
<dbReference type="Gene3D" id="3.40.50.10490">
    <property type="entry name" value="Glucose-6-phosphate isomerase like protein, domain 1"/>
    <property type="match status" value="1"/>
</dbReference>
<dbReference type="GO" id="GO:1901135">
    <property type="term" value="P:carbohydrate derivative metabolic process"/>
    <property type="evidence" value="ECO:0007669"/>
    <property type="project" value="InterPro"/>
</dbReference>
<dbReference type="NCBIfam" id="NF002805">
    <property type="entry name" value="PRK02947.1"/>
    <property type="match status" value="1"/>
</dbReference>
<sequence length="243" mass="26393">MYKKYVAGLLQHMDVVKEQQAIIEACAKAMAQTIIQDGMIHVTGCGHSQMFAHEMYYRAGGLVQVNAILPPVLALAPYAPMSTFAERQHGLAAVVLDAEKELRAGDILIVVSTSGRNPVPVEFAMEGKKRGLTVIGLTSLAFTRSVSSRHQSGKKLADVCDYLLDMGGVPGDAIVPVPHHDFATGSISSIIGFTILNSLVCECVKQILRLDQKPLLWRSVNAAEAAETNRVNLDKYKNRVTCM</sequence>
<comment type="caution">
    <text evidence="2">The sequence shown here is derived from an EMBL/GenBank/DDBJ whole genome shotgun (WGS) entry which is preliminary data.</text>
</comment>
<dbReference type="AlphaFoldDB" id="A0A175VJN0"/>
<evidence type="ECO:0000313" key="2">
    <source>
        <dbReference type="EMBL" id="KXU80667.1"/>
    </source>
</evidence>
<feature type="domain" description="SIS" evidence="1">
    <location>
        <begin position="30"/>
        <end position="198"/>
    </location>
</feature>